<dbReference type="EMBL" id="FR852806">
    <property type="protein sequence ID" value="CCA65995.1"/>
    <property type="molecule type" value="Genomic_DNA"/>
</dbReference>
<dbReference type="PANTHER" id="PTHR33116">
    <property type="entry name" value="REVERSE TRANSCRIPTASE ZINC-BINDING DOMAIN-CONTAINING PROTEIN-RELATED-RELATED"/>
    <property type="match status" value="1"/>
</dbReference>
<dbReference type="GO" id="GO:0004523">
    <property type="term" value="F:RNA-DNA hybrid ribonuclease activity"/>
    <property type="evidence" value="ECO:0007669"/>
    <property type="project" value="InterPro"/>
</dbReference>
<dbReference type="CDD" id="cd06222">
    <property type="entry name" value="RNase_H_like"/>
    <property type="match status" value="1"/>
</dbReference>
<feature type="domain" description="Reverse transcriptase" evidence="1">
    <location>
        <begin position="489"/>
        <end position="771"/>
    </location>
</feature>
<dbReference type="InterPro" id="IPR005135">
    <property type="entry name" value="Endo/exonuclease/phosphatase"/>
</dbReference>
<dbReference type="InterPro" id="IPR000477">
    <property type="entry name" value="RT_dom"/>
</dbReference>
<dbReference type="Gene3D" id="3.60.10.10">
    <property type="entry name" value="Endonuclease/exonuclease/phosphatase"/>
    <property type="match status" value="1"/>
</dbReference>
<dbReference type="SUPFAM" id="SSF56672">
    <property type="entry name" value="DNA/RNA polymerases"/>
    <property type="match status" value="1"/>
</dbReference>
<dbReference type="CDD" id="cd01650">
    <property type="entry name" value="RT_nLTR_like"/>
    <property type="match status" value="1"/>
</dbReference>
<dbReference type="InterPro" id="IPR036397">
    <property type="entry name" value="RNaseH_sf"/>
</dbReference>
<dbReference type="InterPro" id="IPR026960">
    <property type="entry name" value="RVT-Znf"/>
</dbReference>
<reference evidence="2" key="1">
    <citation type="journal article" date="2014" name="Plant J.">
        <title>Profiling of extensively diversified plant LINEs reveals distinct plant-specific subclades.</title>
        <authorList>
            <person name="Heitkam T."/>
            <person name="Holtgrawe D."/>
            <person name="Dohm J.C."/>
            <person name="Minoche A.E."/>
            <person name="Himmelbauer H."/>
            <person name="Weisshaar B."/>
            <person name="Schmidt T."/>
        </authorList>
    </citation>
    <scope>NUCLEOTIDE SEQUENCE</scope>
    <source>
        <tissue evidence="2">Leaf</tissue>
    </source>
</reference>
<proteinExistence type="predicted"/>
<dbReference type="PROSITE" id="PS50878">
    <property type="entry name" value="RT_POL"/>
    <property type="match status" value="1"/>
</dbReference>
<dbReference type="InterPro" id="IPR002156">
    <property type="entry name" value="RNaseH_domain"/>
</dbReference>
<dbReference type="Gene3D" id="3.30.420.10">
    <property type="entry name" value="Ribonuclease H-like superfamily/Ribonuclease H"/>
    <property type="match status" value="1"/>
</dbReference>
<dbReference type="InterPro" id="IPR044730">
    <property type="entry name" value="RNase_H-like_dom_plant"/>
</dbReference>
<accession>F4NCG6</accession>
<evidence type="ECO:0000259" key="1">
    <source>
        <dbReference type="PROSITE" id="PS50878"/>
    </source>
</evidence>
<dbReference type="InterPro" id="IPR043502">
    <property type="entry name" value="DNA/RNA_pol_sf"/>
</dbReference>
<dbReference type="Pfam" id="PF13456">
    <property type="entry name" value="RVT_3"/>
    <property type="match status" value="1"/>
</dbReference>
<evidence type="ECO:0000313" key="2">
    <source>
        <dbReference type="EMBL" id="CCA65995.1"/>
    </source>
</evidence>
<protein>
    <recommendedName>
        <fullName evidence="1">Reverse transcriptase domain-containing protein</fullName>
    </recommendedName>
</protein>
<dbReference type="SUPFAM" id="SSF56219">
    <property type="entry name" value="DNase I-like"/>
    <property type="match status" value="1"/>
</dbReference>
<sequence>MSIAFWNVRGGCRKNVMEECSDFCKNNNIKILMLCETKSQSPPSQLAVSAAGFLHHDSIPAMGYSGGLWLFWRDCILNPFSLVVIYKSVRFIACSINLLNQNLQFVAIFIYAPAQKEFKSSFWDELIAYVSSLSFPFIILGDFNEINSPSDKLGGAPFSSSRAYYMQNLFSQVDCTEISFTGQIFTWRKKKDGPNNIHERLDRGVASTSWLMLFPHAFLKHHIFTSSDHCQISLEYLANNKSKAPPFRFEKMWCTRKDYDSLVKRTWCTKFYGSHMFNFVQKCKLVKINSKEWNKTQFGNIFRQLRQVDERLEEIQRNLLIDHNNTSLKTQQELFLAKRNKLLEYNTTYWKQKCKSDFMVLGDTNSKFYHTHASIRKYRNQIKEFIPDNAQPITQPDLIEKEITLAFKKRFISNPACKFNQNVDFNLLSPIVSEADNAYLTSAVSPEEIKNAVFDLAPDKSPGPDGFPPYFFQKYWTLIGKSVCRAVQAFFHSGYMLKEVNHTFLALIPKVDKPVNANHFRPISLCSTIYKVISKIITNRLKITLGKIIHPLQGAFIPERLIQDNILIAHEVFHSFKNKTGRGGWIAIKLDMEKAYDRLEWKYIYTTMDKMGFSPIWIEWIRSCISSASFSVLVNGIPGERFFPSRGIRQGDPLSPYLFILCAELLAREFSKACHEPGKLIGVPIGRTRTRIPFLTFADDTMIFAKATEASCHKIRQILDKYCLMSGQLVNYHKSAFQCSPNVRDIDKVNFASILGMQESSELGDYLGCPIINSRVTKETFAGVISKTVQQLPKWKANSLSQAGRTVLIQSNLASKASFQMQSFTLPKKVLTTLDTTYRNFFWNKDPAAKSANFIGWNKICQPKSVGGVGFRKAEVTNIALQMKLLWKIMVSKDNIWVKLVTQKYLKEQNLLVCKIPSNASWQWKNLLRHRNFFSKGLRWLIGDGQDISFWTDNWIFQYPLNSKYVPTVGSENIKVAECFNGLGGWDIPKLLTLVPPNIVKAISSVFIPSSSQQDRLLWGLTPTGQYSVKSGASLIREVNGGTIEKVEFNWIWGIHAPPKIKNFLWKACNDGLATTSRLERSHIFVPQNCCFCDCPSETICHLCFQCPFTLDIYSHLEDKFQWPAYPSWFSTLQLSSFRSVLEACHINLTLEYLTKLSIVWWHVWYFRNKLIFNNESTSFSQASFIIHSFMGKWEKANLEIPSFNTPLPKDCKLPVRSGKNLIWSPPNEDVLKVNFDGSKLDNGQAAYGFVIRNSNGEVLMARAKALGVYPSILMAEAMGLLEGIKGAISLQNWSRKIIFEGDNIAVINAMSPSATGPWTIANIILDAGALLGHFQEVKFQHCYREANRLADFMAHKGHSHPEVLCWLPPYCIDFSLLIRKDVLGWPPD</sequence>
<dbReference type="SUPFAM" id="SSF53098">
    <property type="entry name" value="Ribonuclease H-like"/>
    <property type="match status" value="1"/>
</dbReference>
<dbReference type="GO" id="GO:0003676">
    <property type="term" value="F:nucleic acid binding"/>
    <property type="evidence" value="ECO:0007669"/>
    <property type="project" value="InterPro"/>
</dbReference>
<dbReference type="InterPro" id="IPR012337">
    <property type="entry name" value="RNaseH-like_sf"/>
</dbReference>
<dbReference type="InterPro" id="IPR036691">
    <property type="entry name" value="Endo/exonu/phosph_ase_sf"/>
</dbReference>
<organism evidence="2">
    <name type="scientific">Beta vulgaris subsp. vulgaris</name>
    <name type="common">Beet</name>
    <dbReference type="NCBI Taxonomy" id="3555"/>
    <lineage>
        <taxon>Eukaryota</taxon>
        <taxon>Viridiplantae</taxon>
        <taxon>Streptophyta</taxon>
        <taxon>Embryophyta</taxon>
        <taxon>Tracheophyta</taxon>
        <taxon>Spermatophyta</taxon>
        <taxon>Magnoliopsida</taxon>
        <taxon>eudicotyledons</taxon>
        <taxon>Gunneridae</taxon>
        <taxon>Pentapetalae</taxon>
        <taxon>Caryophyllales</taxon>
        <taxon>Chenopodiaceae</taxon>
        <taxon>Betoideae</taxon>
        <taxon>Beta</taxon>
    </lineage>
</organism>
<dbReference type="Pfam" id="PF13966">
    <property type="entry name" value="zf-RVT"/>
    <property type="match status" value="1"/>
</dbReference>
<dbReference type="PANTHER" id="PTHR33116:SF78">
    <property type="entry name" value="OS12G0587133 PROTEIN"/>
    <property type="match status" value="1"/>
</dbReference>
<dbReference type="Pfam" id="PF03372">
    <property type="entry name" value="Exo_endo_phos"/>
    <property type="match status" value="1"/>
</dbReference>
<dbReference type="Pfam" id="PF00078">
    <property type="entry name" value="RVT_1"/>
    <property type="match status" value="1"/>
</dbReference>
<name>F4NCG6_BETVV</name>